<name>A0ABV9F4N9_9SPHN</name>
<evidence type="ECO:0000256" key="1">
    <source>
        <dbReference type="SAM" id="MobiDB-lite"/>
    </source>
</evidence>
<reference evidence="3" key="1">
    <citation type="journal article" date="2019" name="Int. J. Syst. Evol. Microbiol.">
        <title>The Global Catalogue of Microorganisms (GCM) 10K type strain sequencing project: providing services to taxonomists for standard genome sequencing and annotation.</title>
        <authorList>
            <consortium name="The Broad Institute Genomics Platform"/>
            <consortium name="The Broad Institute Genome Sequencing Center for Infectious Disease"/>
            <person name="Wu L."/>
            <person name="Ma J."/>
        </authorList>
    </citation>
    <scope>NUCLEOTIDE SEQUENCE [LARGE SCALE GENOMIC DNA]</scope>
    <source>
        <strain evidence="3">NBRC 103632</strain>
    </source>
</reference>
<proteinExistence type="predicted"/>
<gene>
    <name evidence="2" type="ORF">ACFO3E_11800</name>
</gene>
<comment type="caution">
    <text evidence="2">The sequence shown here is derived from an EMBL/GenBank/DDBJ whole genome shotgun (WGS) entry which is preliminary data.</text>
</comment>
<dbReference type="Proteomes" id="UP001595957">
    <property type="component" value="Unassembled WGS sequence"/>
</dbReference>
<dbReference type="Pfam" id="PF20089">
    <property type="entry name" value="DUF6481"/>
    <property type="match status" value="1"/>
</dbReference>
<evidence type="ECO:0000313" key="3">
    <source>
        <dbReference type="Proteomes" id="UP001595957"/>
    </source>
</evidence>
<protein>
    <submittedName>
        <fullName evidence="2">DUF6481 family protein</fullName>
    </submittedName>
</protein>
<feature type="region of interest" description="Disordered" evidence="1">
    <location>
        <begin position="64"/>
        <end position="111"/>
    </location>
</feature>
<organism evidence="2 3">
    <name type="scientific">Sphingobium tyrosinilyticum</name>
    <dbReference type="NCBI Taxonomy" id="2715436"/>
    <lineage>
        <taxon>Bacteria</taxon>
        <taxon>Pseudomonadati</taxon>
        <taxon>Pseudomonadota</taxon>
        <taxon>Alphaproteobacteria</taxon>
        <taxon>Sphingomonadales</taxon>
        <taxon>Sphingomonadaceae</taxon>
        <taxon>Sphingobium</taxon>
    </lineage>
</organism>
<accession>A0ABV9F4N9</accession>
<feature type="compositionally biased region" description="Basic and acidic residues" evidence="1">
    <location>
        <begin position="85"/>
        <end position="102"/>
    </location>
</feature>
<evidence type="ECO:0000313" key="2">
    <source>
        <dbReference type="EMBL" id="MFC4594869.1"/>
    </source>
</evidence>
<dbReference type="RefSeq" id="WP_066531262.1">
    <property type="nucleotide sequence ID" value="NZ_JBHSFZ010000025.1"/>
</dbReference>
<feature type="compositionally biased region" description="Low complexity" evidence="1">
    <location>
        <begin position="71"/>
        <end position="82"/>
    </location>
</feature>
<sequence length="111" mass="12381">MKRYKEPHFQERIAAAASARTEVLDRLRTKAPVVRASAPEDVERRLAKEAAAREKRQNALLAAKEQKAAKRAQASEEAAAKAAKQKPELSEAERKSARDARYLARKNRASS</sequence>
<keyword evidence="3" id="KW-1185">Reference proteome</keyword>
<dbReference type="EMBL" id="JBHSFZ010000025">
    <property type="protein sequence ID" value="MFC4594869.1"/>
    <property type="molecule type" value="Genomic_DNA"/>
</dbReference>
<dbReference type="InterPro" id="IPR045510">
    <property type="entry name" value="DUF6481"/>
</dbReference>